<dbReference type="InterPro" id="IPR035906">
    <property type="entry name" value="MetI-like_sf"/>
</dbReference>
<evidence type="ECO:0000256" key="9">
    <source>
        <dbReference type="ARBA" id="ARBA00022989"/>
    </source>
</evidence>
<comment type="caution">
    <text evidence="15">The sequence shown here is derived from an EMBL/GenBank/DDBJ whole genome shotgun (WGS) entry which is preliminary data.</text>
</comment>
<dbReference type="SMART" id="SM00382">
    <property type="entry name" value="AAA"/>
    <property type="match status" value="1"/>
</dbReference>
<feature type="compositionally biased region" description="Basic and acidic residues" evidence="12">
    <location>
        <begin position="595"/>
        <end position="611"/>
    </location>
</feature>
<protein>
    <submittedName>
        <fullName evidence="15">Oligopeptide transport ATP-binding protein OppD</fullName>
    </submittedName>
</protein>
<dbReference type="Pfam" id="PF00528">
    <property type="entry name" value="BPD_transp_1"/>
    <property type="match status" value="1"/>
</dbReference>
<evidence type="ECO:0000313" key="16">
    <source>
        <dbReference type="Proteomes" id="UP000195106"/>
    </source>
</evidence>
<keyword evidence="4 11" id="KW-0813">Transport</keyword>
<evidence type="ECO:0000256" key="7">
    <source>
        <dbReference type="ARBA" id="ARBA00022741"/>
    </source>
</evidence>
<evidence type="ECO:0000256" key="12">
    <source>
        <dbReference type="SAM" id="MobiDB-lite"/>
    </source>
</evidence>
<feature type="region of interest" description="Disordered" evidence="12">
    <location>
        <begin position="1"/>
        <end position="24"/>
    </location>
</feature>
<comment type="subcellular location">
    <subcellularLocation>
        <location evidence="11">Cell membrane</location>
        <topology evidence="11">Multi-pass membrane protein</topology>
    </subcellularLocation>
    <subcellularLocation>
        <location evidence="2">Cell membrane</location>
        <topology evidence="2">Peripheral membrane protein</topology>
    </subcellularLocation>
    <subcellularLocation>
        <location evidence="1">Membrane</location>
        <topology evidence="1">Multi-pass membrane protein</topology>
    </subcellularLocation>
</comment>
<evidence type="ECO:0000256" key="8">
    <source>
        <dbReference type="ARBA" id="ARBA00022840"/>
    </source>
</evidence>
<dbReference type="InterPro" id="IPR050388">
    <property type="entry name" value="ABC_Ni/Peptide_Import"/>
</dbReference>
<organism evidence="15 16">
    <name type="scientific">Clavibacter michiganensis</name>
    <dbReference type="NCBI Taxonomy" id="28447"/>
    <lineage>
        <taxon>Bacteria</taxon>
        <taxon>Bacillati</taxon>
        <taxon>Actinomycetota</taxon>
        <taxon>Actinomycetes</taxon>
        <taxon>Micrococcales</taxon>
        <taxon>Microbacteriaceae</taxon>
        <taxon>Clavibacter</taxon>
    </lineage>
</organism>
<dbReference type="PROSITE" id="PS50928">
    <property type="entry name" value="ABC_TM1"/>
    <property type="match status" value="1"/>
</dbReference>
<evidence type="ECO:0000256" key="5">
    <source>
        <dbReference type="ARBA" id="ARBA00022475"/>
    </source>
</evidence>
<evidence type="ECO:0000313" key="15">
    <source>
        <dbReference type="EMBL" id="OUE08537.1"/>
    </source>
</evidence>
<evidence type="ECO:0000256" key="6">
    <source>
        <dbReference type="ARBA" id="ARBA00022692"/>
    </source>
</evidence>
<evidence type="ECO:0000256" key="3">
    <source>
        <dbReference type="ARBA" id="ARBA00005417"/>
    </source>
</evidence>
<dbReference type="CDD" id="cd06261">
    <property type="entry name" value="TM_PBP2"/>
    <property type="match status" value="1"/>
</dbReference>
<dbReference type="GO" id="GO:0055085">
    <property type="term" value="P:transmembrane transport"/>
    <property type="evidence" value="ECO:0007669"/>
    <property type="project" value="InterPro"/>
</dbReference>
<reference evidence="15 16" key="1">
    <citation type="submission" date="2016-08" db="EMBL/GenBank/DDBJ databases">
        <title>Genome sequence of Clavibacter michiganensis spp. strain CASJ009.</title>
        <authorList>
            <person name="Thapa S.P."/>
            <person name="Coaker G."/>
        </authorList>
    </citation>
    <scope>NUCLEOTIDE SEQUENCE [LARGE SCALE GENOMIC DNA]</scope>
    <source>
        <strain evidence="15">CASJ009</strain>
    </source>
</reference>
<comment type="similarity">
    <text evidence="3">Belongs to the ABC transporter superfamily.</text>
</comment>
<comment type="similarity">
    <text evidence="11">Belongs to the binding-protein-dependent transport system permease family.</text>
</comment>
<evidence type="ECO:0000256" key="2">
    <source>
        <dbReference type="ARBA" id="ARBA00004202"/>
    </source>
</evidence>
<evidence type="ECO:0000256" key="10">
    <source>
        <dbReference type="ARBA" id="ARBA00023136"/>
    </source>
</evidence>
<dbReference type="InterPro" id="IPR000515">
    <property type="entry name" value="MetI-like"/>
</dbReference>
<keyword evidence="6 11" id="KW-0812">Transmembrane</keyword>
<feature type="region of interest" description="Disordered" evidence="12">
    <location>
        <begin position="583"/>
        <end position="611"/>
    </location>
</feature>
<keyword evidence="7" id="KW-0547">Nucleotide-binding</keyword>
<evidence type="ECO:0000256" key="1">
    <source>
        <dbReference type="ARBA" id="ARBA00004141"/>
    </source>
</evidence>
<evidence type="ECO:0000259" key="13">
    <source>
        <dbReference type="PROSITE" id="PS50893"/>
    </source>
</evidence>
<keyword evidence="5" id="KW-1003">Cell membrane</keyword>
<keyword evidence="8 15" id="KW-0067">ATP-binding</keyword>
<feature type="transmembrane region" description="Helical" evidence="11">
    <location>
        <begin position="95"/>
        <end position="121"/>
    </location>
</feature>
<dbReference type="InterPro" id="IPR003439">
    <property type="entry name" value="ABC_transporter-like_ATP-bd"/>
</dbReference>
<dbReference type="Proteomes" id="UP000195106">
    <property type="component" value="Unassembled WGS sequence"/>
</dbReference>
<feature type="transmembrane region" description="Helical" evidence="11">
    <location>
        <begin position="35"/>
        <end position="56"/>
    </location>
</feature>
<dbReference type="InterPro" id="IPR017871">
    <property type="entry name" value="ABC_transporter-like_CS"/>
</dbReference>
<feature type="transmembrane region" description="Helical" evidence="11">
    <location>
        <begin position="141"/>
        <end position="168"/>
    </location>
</feature>
<dbReference type="Pfam" id="PF00005">
    <property type="entry name" value="ABC_tran"/>
    <property type="match status" value="1"/>
</dbReference>
<proteinExistence type="inferred from homology"/>
<name>A0A251XSQ4_9MICO</name>
<gene>
    <name evidence="15" type="primary">oppD_2</name>
    <name evidence="15" type="ORF">CMsap09_06290</name>
</gene>
<dbReference type="Gene3D" id="1.10.3720.10">
    <property type="entry name" value="MetI-like"/>
    <property type="match status" value="1"/>
</dbReference>
<dbReference type="Gene3D" id="3.40.50.300">
    <property type="entry name" value="P-loop containing nucleotide triphosphate hydrolases"/>
    <property type="match status" value="1"/>
</dbReference>
<dbReference type="InterPro" id="IPR027417">
    <property type="entry name" value="P-loop_NTPase"/>
</dbReference>
<keyword evidence="9 11" id="KW-1133">Transmembrane helix</keyword>
<dbReference type="PROSITE" id="PS00211">
    <property type="entry name" value="ABC_TRANSPORTER_1"/>
    <property type="match status" value="1"/>
</dbReference>
<dbReference type="CDD" id="cd03257">
    <property type="entry name" value="ABC_NikE_OppD_transporters"/>
    <property type="match status" value="1"/>
</dbReference>
<dbReference type="SUPFAM" id="SSF161098">
    <property type="entry name" value="MetI-like"/>
    <property type="match status" value="1"/>
</dbReference>
<sequence length="611" mass="63632">MTDTTTSATASATTARPLAPAPGATPRRFHWTPGLVTGLVLLAAVVMVGIVAPLLLQEQADTMAERAAAPSAAHPLGTDQAGHDMLARSLVATRLTLLMTLGATAIAVLAGIVAGTAVWLLPRRAREVCLRVIDAMVAFPGLLLALVVAAILGAGAGPAVVAIGVAGIPTFARLTANLAAKVSQRDYVSTARLLGVGDRRIVTDHMLPNMAEPLLVLAASTFAQSLTAISALSFVGLGVQSPQYDYGKLLNEALPSLLSGRPEQTVGPAVLIVVTGLAAMLVGDGLAAAADPRAGRRASAAAVRGAGTTLVPGLDAMVRVEDLWVRTSAGVPLVKGISFTVGRGEIVGIVGESGSGKSLTAMSVARLLADGLEAEAATMRLDDLDLLGRVDPRVLAQTVSLVYQDPGSTFNPALRLGTQLTEVLRTHRGQSRAAARSTVLDALRRVHLTLPEKRMRQHPHELSGGMRQRAMIAAALAVDPKLIIADEPTTALDVTVQAEILRELKRLNRDTGTAVMFISHDIGVVRALCDRVLVMNGGEIVEEIDADRLDAATAVHPYTRALLAATPSLTERVGELPVVDWRGEQARTAAGPGADPDRTAGTRPDTQEVAR</sequence>
<evidence type="ECO:0000259" key="14">
    <source>
        <dbReference type="PROSITE" id="PS50928"/>
    </source>
</evidence>
<dbReference type="GO" id="GO:0016887">
    <property type="term" value="F:ATP hydrolysis activity"/>
    <property type="evidence" value="ECO:0007669"/>
    <property type="project" value="InterPro"/>
</dbReference>
<dbReference type="PANTHER" id="PTHR43297:SF2">
    <property type="entry name" value="DIPEPTIDE TRANSPORT ATP-BINDING PROTEIN DPPD"/>
    <property type="match status" value="1"/>
</dbReference>
<dbReference type="PANTHER" id="PTHR43297">
    <property type="entry name" value="OLIGOPEPTIDE TRANSPORT ATP-BINDING PROTEIN APPD"/>
    <property type="match status" value="1"/>
</dbReference>
<dbReference type="PROSITE" id="PS50893">
    <property type="entry name" value="ABC_TRANSPORTER_2"/>
    <property type="match status" value="1"/>
</dbReference>
<evidence type="ECO:0000256" key="11">
    <source>
        <dbReference type="RuleBase" id="RU363032"/>
    </source>
</evidence>
<dbReference type="EMBL" id="MDHJ01000001">
    <property type="protein sequence ID" value="OUE08537.1"/>
    <property type="molecule type" value="Genomic_DNA"/>
</dbReference>
<accession>A0A251XSQ4</accession>
<feature type="domain" description="ABC transmembrane type-1" evidence="14">
    <location>
        <begin position="93"/>
        <end position="283"/>
    </location>
</feature>
<dbReference type="SUPFAM" id="SSF52540">
    <property type="entry name" value="P-loop containing nucleoside triphosphate hydrolases"/>
    <property type="match status" value="1"/>
</dbReference>
<dbReference type="AlphaFoldDB" id="A0A251XSQ4"/>
<keyword evidence="10 11" id="KW-0472">Membrane</keyword>
<evidence type="ECO:0000256" key="4">
    <source>
        <dbReference type="ARBA" id="ARBA00022448"/>
    </source>
</evidence>
<feature type="domain" description="ABC transporter" evidence="13">
    <location>
        <begin position="318"/>
        <end position="562"/>
    </location>
</feature>
<dbReference type="GO" id="GO:0005524">
    <property type="term" value="F:ATP binding"/>
    <property type="evidence" value="ECO:0007669"/>
    <property type="project" value="UniProtKB-KW"/>
</dbReference>
<dbReference type="InterPro" id="IPR003593">
    <property type="entry name" value="AAA+_ATPase"/>
</dbReference>
<dbReference type="GO" id="GO:0005886">
    <property type="term" value="C:plasma membrane"/>
    <property type="evidence" value="ECO:0007669"/>
    <property type="project" value="UniProtKB-SubCell"/>
</dbReference>